<proteinExistence type="predicted"/>
<dbReference type="RefSeq" id="WP_136151171.1">
    <property type="nucleotide sequence ID" value="NZ_CP038810.1"/>
</dbReference>
<accession>A0A4P7PTJ1</accession>
<dbReference type="Proteomes" id="UP000296862">
    <property type="component" value="Chromosome"/>
</dbReference>
<evidence type="ECO:0000256" key="1">
    <source>
        <dbReference type="SAM" id="SignalP"/>
    </source>
</evidence>
<dbReference type="Pfam" id="PF13648">
    <property type="entry name" value="Lipocalin_4"/>
    <property type="match status" value="1"/>
</dbReference>
<feature type="domain" description="Lipocalin-like" evidence="2">
    <location>
        <begin position="32"/>
        <end position="115"/>
    </location>
</feature>
<sequence>MKKIKLIAMTVLSGLVFSCSSSDDGATTSGELTGKWYYKEYKVAGETIPYGGHEACGKDYIQLNADGTGANVDVFSCVEDPALFTYTRSGNSVTITSDGQSDTAQITELSSTTLKVKRSYDFDGDGNDEFVIEVYTRS</sequence>
<dbReference type="AlphaFoldDB" id="A0A4P7PTJ1"/>
<name>A0A4P7PTJ1_9FLAO</name>
<gene>
    <name evidence="3" type="ORF">GS03_00689</name>
</gene>
<evidence type="ECO:0000313" key="3">
    <source>
        <dbReference type="EMBL" id="QBZ97203.1"/>
    </source>
</evidence>
<keyword evidence="1" id="KW-0732">Signal</keyword>
<reference evidence="3 4" key="1">
    <citation type="submission" date="2019-04" db="EMBL/GenBank/DDBJ databases">
        <title>Flavobacterium sp. GS03.</title>
        <authorList>
            <person name="Kim H."/>
        </authorList>
    </citation>
    <scope>NUCLEOTIDE SEQUENCE [LARGE SCALE GENOMIC DNA]</scope>
    <source>
        <strain evidence="3 4">GS03</strain>
    </source>
</reference>
<evidence type="ECO:0000313" key="4">
    <source>
        <dbReference type="Proteomes" id="UP000296862"/>
    </source>
</evidence>
<organism evidence="3 4">
    <name type="scientific">Flavobacterium sangjuense</name>
    <dbReference type="NCBI Taxonomy" id="2518177"/>
    <lineage>
        <taxon>Bacteria</taxon>
        <taxon>Pseudomonadati</taxon>
        <taxon>Bacteroidota</taxon>
        <taxon>Flavobacteriia</taxon>
        <taxon>Flavobacteriales</taxon>
        <taxon>Flavobacteriaceae</taxon>
        <taxon>Flavobacterium</taxon>
    </lineage>
</organism>
<feature type="signal peptide" evidence="1">
    <location>
        <begin position="1"/>
        <end position="21"/>
    </location>
</feature>
<keyword evidence="4" id="KW-1185">Reference proteome</keyword>
<dbReference type="KEGG" id="fsn:GS03_00689"/>
<dbReference type="EMBL" id="CP038810">
    <property type="protein sequence ID" value="QBZ97203.1"/>
    <property type="molecule type" value="Genomic_DNA"/>
</dbReference>
<dbReference type="InterPro" id="IPR024311">
    <property type="entry name" value="Lipocalin-like"/>
</dbReference>
<dbReference type="PROSITE" id="PS51257">
    <property type="entry name" value="PROKAR_LIPOPROTEIN"/>
    <property type="match status" value="1"/>
</dbReference>
<protein>
    <recommendedName>
        <fullName evidence="2">Lipocalin-like domain-containing protein</fullName>
    </recommendedName>
</protein>
<dbReference type="OrthoDB" id="1369845at2"/>
<feature type="chain" id="PRO_5020819344" description="Lipocalin-like domain-containing protein" evidence="1">
    <location>
        <begin position="22"/>
        <end position="138"/>
    </location>
</feature>
<evidence type="ECO:0000259" key="2">
    <source>
        <dbReference type="Pfam" id="PF13648"/>
    </source>
</evidence>